<sequence length="102" mass="10667">MRRGEEVRPGHEERAGSEFRASRSAGFPAPEPRVCGSFSLLPWERIGKAPPGEFANFGRRSAAGRSANPAAETKGPPDAPLGSRSPACPAVPVWGGGEASRV</sequence>
<evidence type="ECO:0000313" key="1">
    <source>
        <dbReference type="EMBL" id="KAH8011891.1"/>
    </source>
</evidence>
<organism evidence="1 2">
    <name type="scientific">Sphaerodactylus townsendi</name>
    <dbReference type="NCBI Taxonomy" id="933632"/>
    <lineage>
        <taxon>Eukaryota</taxon>
        <taxon>Metazoa</taxon>
        <taxon>Chordata</taxon>
        <taxon>Craniata</taxon>
        <taxon>Vertebrata</taxon>
        <taxon>Euteleostomi</taxon>
        <taxon>Lepidosauria</taxon>
        <taxon>Squamata</taxon>
        <taxon>Bifurcata</taxon>
        <taxon>Gekkota</taxon>
        <taxon>Sphaerodactylidae</taxon>
        <taxon>Sphaerodactylus</taxon>
    </lineage>
</organism>
<accession>A0ACB8FXI0</accession>
<evidence type="ECO:0000313" key="2">
    <source>
        <dbReference type="Proteomes" id="UP000827872"/>
    </source>
</evidence>
<protein>
    <submittedName>
        <fullName evidence="1">Uncharacterized protein</fullName>
    </submittedName>
</protein>
<name>A0ACB8FXI0_9SAUR</name>
<comment type="caution">
    <text evidence="1">The sequence shown here is derived from an EMBL/GenBank/DDBJ whole genome shotgun (WGS) entry which is preliminary data.</text>
</comment>
<gene>
    <name evidence="1" type="ORF">K3G42_012074</name>
</gene>
<dbReference type="Proteomes" id="UP000827872">
    <property type="component" value="Linkage Group LG13"/>
</dbReference>
<proteinExistence type="predicted"/>
<dbReference type="EMBL" id="CM037626">
    <property type="protein sequence ID" value="KAH8011891.1"/>
    <property type="molecule type" value="Genomic_DNA"/>
</dbReference>
<keyword evidence="2" id="KW-1185">Reference proteome</keyword>
<reference evidence="1" key="1">
    <citation type="submission" date="2021-08" db="EMBL/GenBank/DDBJ databases">
        <title>The first chromosome-level gecko genome reveals the dynamic sex chromosomes of Neotropical dwarf geckos (Sphaerodactylidae: Sphaerodactylus).</title>
        <authorList>
            <person name="Pinto B.J."/>
            <person name="Keating S.E."/>
            <person name="Gamble T."/>
        </authorList>
    </citation>
    <scope>NUCLEOTIDE SEQUENCE</scope>
    <source>
        <strain evidence="1">TG3544</strain>
    </source>
</reference>